<reference evidence="1 2" key="1">
    <citation type="submission" date="2014-06" db="EMBL/GenBank/DDBJ databases">
        <title>Evolutionary Origins and Diversification of the Mycorrhizal Mutualists.</title>
        <authorList>
            <consortium name="DOE Joint Genome Institute"/>
            <consortium name="Mycorrhizal Genomics Consortium"/>
            <person name="Kohler A."/>
            <person name="Kuo A."/>
            <person name="Nagy L.G."/>
            <person name="Floudas D."/>
            <person name="Copeland A."/>
            <person name="Barry K.W."/>
            <person name="Cichocki N."/>
            <person name="Veneault-Fourrey C."/>
            <person name="LaButti K."/>
            <person name="Lindquist E.A."/>
            <person name="Lipzen A."/>
            <person name="Lundell T."/>
            <person name="Morin E."/>
            <person name="Murat C."/>
            <person name="Riley R."/>
            <person name="Ohm R."/>
            <person name="Sun H."/>
            <person name="Tunlid A."/>
            <person name="Henrissat B."/>
            <person name="Grigoriev I.V."/>
            <person name="Hibbett D.S."/>
            <person name="Martin F."/>
        </authorList>
    </citation>
    <scope>NUCLEOTIDE SEQUENCE [LARGE SCALE GENOMIC DNA]</scope>
    <source>
        <strain evidence="1 2">SS14</strain>
    </source>
</reference>
<keyword evidence="2" id="KW-1185">Reference proteome</keyword>
<evidence type="ECO:0000313" key="1">
    <source>
        <dbReference type="EMBL" id="KIJ47964.1"/>
    </source>
</evidence>
<evidence type="ECO:0000313" key="2">
    <source>
        <dbReference type="Proteomes" id="UP000054279"/>
    </source>
</evidence>
<dbReference type="AlphaFoldDB" id="A0A0C9VJ13"/>
<dbReference type="EMBL" id="KN837099">
    <property type="protein sequence ID" value="KIJ47964.1"/>
    <property type="molecule type" value="Genomic_DNA"/>
</dbReference>
<proteinExistence type="predicted"/>
<organism evidence="1 2">
    <name type="scientific">Sphaerobolus stellatus (strain SS14)</name>
    <dbReference type="NCBI Taxonomy" id="990650"/>
    <lineage>
        <taxon>Eukaryota</taxon>
        <taxon>Fungi</taxon>
        <taxon>Dikarya</taxon>
        <taxon>Basidiomycota</taxon>
        <taxon>Agaricomycotina</taxon>
        <taxon>Agaricomycetes</taxon>
        <taxon>Phallomycetidae</taxon>
        <taxon>Geastrales</taxon>
        <taxon>Sphaerobolaceae</taxon>
        <taxon>Sphaerobolus</taxon>
    </lineage>
</organism>
<protein>
    <submittedName>
        <fullName evidence="1">Uncharacterized protein</fullName>
    </submittedName>
</protein>
<dbReference type="Proteomes" id="UP000054279">
    <property type="component" value="Unassembled WGS sequence"/>
</dbReference>
<gene>
    <name evidence="1" type="ORF">M422DRAFT_28505</name>
</gene>
<name>A0A0C9VJ13_SPHS4</name>
<accession>A0A0C9VJ13</accession>
<dbReference type="HOGENOM" id="CLU_085786_3_0_1"/>
<sequence length="183" mass="20827">MWPDKIIRQFNTVPHNPSESDYHGPYNKLLYTLFPLDSDFVVVPQYLPDSRNAAEFIVMFEILLLNRPVLILELKPPSHHNVLSKRKAADEQIRSRMVDLVEACPLETLYAVCALGTKLCFYSLNTTDNKVQIVPAAIPRDPARINDTAPKNRWDCDILEPVGEGRLREIVQTIIDECAALNN</sequence>
<feature type="non-terminal residue" evidence="1">
    <location>
        <position position="1"/>
    </location>
</feature>
<dbReference type="OrthoDB" id="5362978at2759"/>